<dbReference type="GO" id="GO:0003677">
    <property type="term" value="F:DNA binding"/>
    <property type="evidence" value="ECO:0007669"/>
    <property type="project" value="UniProtKB-KW"/>
</dbReference>
<dbReference type="InterPro" id="IPR002104">
    <property type="entry name" value="Integrase_catalytic"/>
</dbReference>
<evidence type="ECO:0000259" key="3">
    <source>
        <dbReference type="PROSITE" id="PS51898"/>
    </source>
</evidence>
<dbReference type="InterPro" id="IPR050090">
    <property type="entry name" value="Tyrosine_recombinase_XerCD"/>
</dbReference>
<sequence length="634" mass="70444">MALGYLLGEFSDYQYLGNFNRLHLANLVFGAEPVQEAMSQASKVMEQWGYLSQTTDDGRYRLPGILSQALLINRSPHLQDLSTAAFAALNAHPATSGRHPASLHALQRVVADLGYCDAPVRPGYNHSPGIIGTHPTWASWVERWHDTSTLTPKVRAIIRTLMAKAGRWLAVEHPEITEPGQWTRSTCAAWVAAIDRMSIGDYTQRRDHLNTRAGAPIAPRTKAHILMASRAFFRDCQEWEWIPRHFDPTRALAVPRSVGALIGTDPRIIADDVWAKLMWAGLQLEADDLPGTSAGSYYPLPLIRALAVTWLFSGLRSDEISRLRVGCIRWQQDGHPIPGDSKEVLAQDAVCLLDVPVHKTGTAFTKPVDPLVGQAIEAWQRLRPRQPKRLDRKTSEHVDLLFSVRAHPVAKNYINRSLIPSLCTKAGVPSSDVRGNITSHRARSTIANQLYNAKEPMTLFELQAWLGHRTPTSTQHYAKISPNTLSKAYTEAGYFARNIRTIEVLIDRDAVTAGAPGEGHPWQHYDLGHGYCSYSFFEQCQHRMACARCDFYTPKGSTKAQLLEAKDNLQKMLATIPLTDEERAAVDDGHSAMDALLTRLADVPTPAGPTPHQIGQPPRATLLPIVEVMHNNTR</sequence>
<name>A0A1J5QKG5_9ZZZZ</name>
<dbReference type="PROSITE" id="PS51898">
    <property type="entry name" value="TYR_RECOMBINASE"/>
    <property type="match status" value="1"/>
</dbReference>
<comment type="caution">
    <text evidence="4">The sequence shown here is derived from an EMBL/GenBank/DDBJ whole genome shotgun (WGS) entry which is preliminary data.</text>
</comment>
<evidence type="ECO:0000256" key="1">
    <source>
        <dbReference type="ARBA" id="ARBA00023125"/>
    </source>
</evidence>
<dbReference type="GO" id="GO:0015074">
    <property type="term" value="P:DNA integration"/>
    <property type="evidence" value="ECO:0007669"/>
    <property type="project" value="InterPro"/>
</dbReference>
<accession>A0A1J5QKG5</accession>
<dbReference type="AlphaFoldDB" id="A0A1J5QKG5"/>
<dbReference type="Gene3D" id="1.10.443.10">
    <property type="entry name" value="Intergrase catalytic core"/>
    <property type="match status" value="1"/>
</dbReference>
<feature type="domain" description="Tyr recombinase" evidence="3">
    <location>
        <begin position="264"/>
        <end position="490"/>
    </location>
</feature>
<dbReference type="PANTHER" id="PTHR30349">
    <property type="entry name" value="PHAGE INTEGRASE-RELATED"/>
    <property type="match status" value="1"/>
</dbReference>
<keyword evidence="1" id="KW-0238">DNA-binding</keyword>
<reference evidence="4" key="1">
    <citation type="submission" date="2016-10" db="EMBL/GenBank/DDBJ databases">
        <title>Sequence of Gallionella enrichment culture.</title>
        <authorList>
            <person name="Poehlein A."/>
            <person name="Muehling M."/>
            <person name="Daniel R."/>
        </authorList>
    </citation>
    <scope>NUCLEOTIDE SEQUENCE</scope>
</reference>
<dbReference type="InterPro" id="IPR011010">
    <property type="entry name" value="DNA_brk_join_enz"/>
</dbReference>
<dbReference type="PANTHER" id="PTHR30349:SF41">
    <property type="entry name" value="INTEGRASE_RECOMBINASE PROTEIN MJ0367-RELATED"/>
    <property type="match status" value="1"/>
</dbReference>
<dbReference type="InterPro" id="IPR013762">
    <property type="entry name" value="Integrase-like_cat_sf"/>
</dbReference>
<organism evidence="4">
    <name type="scientific">mine drainage metagenome</name>
    <dbReference type="NCBI Taxonomy" id="410659"/>
    <lineage>
        <taxon>unclassified sequences</taxon>
        <taxon>metagenomes</taxon>
        <taxon>ecological metagenomes</taxon>
    </lineage>
</organism>
<dbReference type="SUPFAM" id="SSF56349">
    <property type="entry name" value="DNA breaking-rejoining enzymes"/>
    <property type="match status" value="1"/>
</dbReference>
<proteinExistence type="predicted"/>
<protein>
    <submittedName>
        <fullName evidence="4">Tyrosine recombinase XerC</fullName>
    </submittedName>
</protein>
<dbReference type="GO" id="GO:0006310">
    <property type="term" value="P:DNA recombination"/>
    <property type="evidence" value="ECO:0007669"/>
    <property type="project" value="UniProtKB-KW"/>
</dbReference>
<dbReference type="Pfam" id="PF00589">
    <property type="entry name" value="Phage_integrase"/>
    <property type="match status" value="1"/>
</dbReference>
<gene>
    <name evidence="4" type="primary">xerC_48</name>
    <name evidence="4" type="ORF">GALL_377640</name>
</gene>
<evidence type="ECO:0000256" key="2">
    <source>
        <dbReference type="ARBA" id="ARBA00023172"/>
    </source>
</evidence>
<keyword evidence="2" id="KW-0233">DNA recombination</keyword>
<evidence type="ECO:0000313" key="4">
    <source>
        <dbReference type="EMBL" id="OIQ80476.1"/>
    </source>
</evidence>
<dbReference type="EMBL" id="MLJW01001055">
    <property type="protein sequence ID" value="OIQ80476.1"/>
    <property type="molecule type" value="Genomic_DNA"/>
</dbReference>